<feature type="compositionally biased region" description="Polar residues" evidence="1">
    <location>
        <begin position="69"/>
        <end position="81"/>
    </location>
</feature>
<dbReference type="EMBL" id="OW240916">
    <property type="protein sequence ID" value="CAH2294968.1"/>
    <property type="molecule type" value="Genomic_DNA"/>
</dbReference>
<dbReference type="Proteomes" id="UP001295444">
    <property type="component" value="Chromosome 05"/>
</dbReference>
<accession>A0AAD1SBB4</accession>
<dbReference type="AlphaFoldDB" id="A0AAD1SBB4"/>
<evidence type="ECO:0000313" key="2">
    <source>
        <dbReference type="EMBL" id="CAH2294968.1"/>
    </source>
</evidence>
<organism evidence="2 3">
    <name type="scientific">Pelobates cultripes</name>
    <name type="common">Western spadefoot toad</name>
    <dbReference type="NCBI Taxonomy" id="61616"/>
    <lineage>
        <taxon>Eukaryota</taxon>
        <taxon>Metazoa</taxon>
        <taxon>Chordata</taxon>
        <taxon>Craniata</taxon>
        <taxon>Vertebrata</taxon>
        <taxon>Euteleostomi</taxon>
        <taxon>Amphibia</taxon>
        <taxon>Batrachia</taxon>
        <taxon>Anura</taxon>
        <taxon>Pelobatoidea</taxon>
        <taxon>Pelobatidae</taxon>
        <taxon>Pelobates</taxon>
    </lineage>
</organism>
<keyword evidence="3" id="KW-1185">Reference proteome</keyword>
<feature type="compositionally biased region" description="Basic residues" evidence="1">
    <location>
        <begin position="90"/>
        <end position="110"/>
    </location>
</feature>
<evidence type="ECO:0000256" key="1">
    <source>
        <dbReference type="SAM" id="MobiDB-lite"/>
    </source>
</evidence>
<gene>
    <name evidence="2" type="ORF">PECUL_23A015994</name>
</gene>
<name>A0AAD1SBB4_PELCU</name>
<evidence type="ECO:0000313" key="3">
    <source>
        <dbReference type="Proteomes" id="UP001295444"/>
    </source>
</evidence>
<sequence length="167" mass="18586">MAVGNATDMANMQSTQTPWKAPLQSLEAILNHFWDTLMKRQQVARTMTPAPPTLRERTRGWREVEGIPSGTTSPQLLTHTQPSPPGRQAKGQKAHKHRPHWRGNKPRKRQEKTSSPITPTRGGNPDQSGSRVCGKKMLATKPAWSWRDTPTDTRTAAGSRNPDTHTA</sequence>
<feature type="region of interest" description="Disordered" evidence="1">
    <location>
        <begin position="43"/>
        <end position="167"/>
    </location>
</feature>
<feature type="compositionally biased region" description="Basic and acidic residues" evidence="1">
    <location>
        <begin position="54"/>
        <end position="65"/>
    </location>
</feature>
<reference evidence="2" key="1">
    <citation type="submission" date="2022-03" db="EMBL/GenBank/DDBJ databases">
        <authorList>
            <person name="Alioto T."/>
            <person name="Alioto T."/>
            <person name="Gomez Garrido J."/>
        </authorList>
    </citation>
    <scope>NUCLEOTIDE SEQUENCE</scope>
</reference>
<protein>
    <submittedName>
        <fullName evidence="2">Uncharacterized protein</fullName>
    </submittedName>
</protein>
<proteinExistence type="predicted"/>